<feature type="signal peptide" evidence="2">
    <location>
        <begin position="1"/>
        <end position="27"/>
    </location>
</feature>
<dbReference type="PANTHER" id="PTHR42928">
    <property type="entry name" value="TRICARBOXYLATE-BINDING PROTEIN"/>
    <property type="match status" value="1"/>
</dbReference>
<dbReference type="EMBL" id="JAODYH010000004">
    <property type="protein sequence ID" value="MCT9811197.1"/>
    <property type="molecule type" value="Genomic_DNA"/>
</dbReference>
<name>A0ABT2PL39_9BURK</name>
<gene>
    <name evidence="3" type="ORF">N0K08_11170</name>
</gene>
<keyword evidence="4" id="KW-1185">Reference proteome</keyword>
<comment type="caution">
    <text evidence="3">The sequence shown here is derived from an EMBL/GenBank/DDBJ whole genome shotgun (WGS) entry which is preliminary data.</text>
</comment>
<organism evidence="3 4">
    <name type="scientific">Acidovorax bellezanensis</name>
    <dbReference type="NCBI Taxonomy" id="2976702"/>
    <lineage>
        <taxon>Bacteria</taxon>
        <taxon>Pseudomonadati</taxon>
        <taxon>Pseudomonadota</taxon>
        <taxon>Betaproteobacteria</taxon>
        <taxon>Burkholderiales</taxon>
        <taxon>Comamonadaceae</taxon>
        <taxon>Acidovorax</taxon>
    </lineage>
</organism>
<feature type="chain" id="PRO_5046270803" evidence="2">
    <location>
        <begin position="28"/>
        <end position="325"/>
    </location>
</feature>
<comment type="similarity">
    <text evidence="1">Belongs to the UPF0065 (bug) family.</text>
</comment>
<dbReference type="CDD" id="cd07012">
    <property type="entry name" value="PBP2_Bug_TTT"/>
    <property type="match status" value="1"/>
</dbReference>
<proteinExistence type="inferred from homology"/>
<dbReference type="PIRSF" id="PIRSF017082">
    <property type="entry name" value="YflP"/>
    <property type="match status" value="1"/>
</dbReference>
<dbReference type="PANTHER" id="PTHR42928:SF5">
    <property type="entry name" value="BLR1237 PROTEIN"/>
    <property type="match status" value="1"/>
</dbReference>
<dbReference type="SUPFAM" id="SSF53850">
    <property type="entry name" value="Periplasmic binding protein-like II"/>
    <property type="match status" value="1"/>
</dbReference>
<keyword evidence="2" id="KW-0732">Signal</keyword>
<accession>A0ABT2PL39</accession>
<sequence>MHHRKLRRLLTVAGLAAGFAALAPALAASPADYPHKPITLIVPYSPGGTTDMAARALAENLSRQFQQPVLIENKPGAGGSMGVTEMTKAAPDGYRLTLAPVGIFRQPHLQPVRYDPIRDLAYIAAFMEYDFFVAVPADSPFKTMKDMVDFAKQNPGAVSYGTPGRFSGNHVVLAMLGTKYGAKFAHVPFKGDSDSTNSLLGGHLKTAVIANSIMPFMQAGKVRVLASAGDVVNPVFKAPTLRELGYDVFVPSPLGLAGPKGLPKPIVEKLDKAVKLALEDPNFKKLMDANGLRATYMDNEAYTQFAKKAFADEEKVVKNLGMETD</sequence>
<dbReference type="Gene3D" id="3.40.190.10">
    <property type="entry name" value="Periplasmic binding protein-like II"/>
    <property type="match status" value="1"/>
</dbReference>
<reference evidence="3 4" key="1">
    <citation type="submission" date="2022-09" db="EMBL/GenBank/DDBJ databases">
        <title>Draft genome of isolate Be4.</title>
        <authorList>
            <person name="Sanchez-Castro I."/>
            <person name="Martinez-Rodriguez P."/>
            <person name="Descostes M."/>
            <person name="Merroun M."/>
        </authorList>
    </citation>
    <scope>NUCLEOTIDE SEQUENCE [LARGE SCALE GENOMIC DNA]</scope>
    <source>
        <strain evidence="3 4">Be4</strain>
    </source>
</reference>
<dbReference type="InterPro" id="IPR005064">
    <property type="entry name" value="BUG"/>
</dbReference>
<dbReference type="Gene3D" id="3.40.190.150">
    <property type="entry name" value="Bordetella uptake gene, domain 1"/>
    <property type="match status" value="1"/>
</dbReference>
<evidence type="ECO:0000313" key="3">
    <source>
        <dbReference type="EMBL" id="MCT9811197.1"/>
    </source>
</evidence>
<dbReference type="InterPro" id="IPR042100">
    <property type="entry name" value="Bug_dom1"/>
</dbReference>
<evidence type="ECO:0000256" key="1">
    <source>
        <dbReference type="ARBA" id="ARBA00006987"/>
    </source>
</evidence>
<evidence type="ECO:0000313" key="4">
    <source>
        <dbReference type="Proteomes" id="UP001525968"/>
    </source>
</evidence>
<dbReference type="RefSeq" id="WP_261500399.1">
    <property type="nucleotide sequence ID" value="NZ_JAODYH010000004.1"/>
</dbReference>
<evidence type="ECO:0000256" key="2">
    <source>
        <dbReference type="SAM" id="SignalP"/>
    </source>
</evidence>
<dbReference type="Proteomes" id="UP001525968">
    <property type="component" value="Unassembled WGS sequence"/>
</dbReference>
<protein>
    <submittedName>
        <fullName evidence="3">Tripartite tricarboxylate transporter substrate binding protein</fullName>
    </submittedName>
</protein>
<dbReference type="Pfam" id="PF03401">
    <property type="entry name" value="TctC"/>
    <property type="match status" value="1"/>
</dbReference>